<name>A0A378JE77_9GAMM</name>
<proteinExistence type="predicted"/>
<dbReference type="RefSeq" id="WP_058500212.1">
    <property type="nucleotide sequence ID" value="NZ_CAAAHW010000005.1"/>
</dbReference>
<evidence type="ECO:0000313" key="4">
    <source>
        <dbReference type="Proteomes" id="UP000054691"/>
    </source>
</evidence>
<evidence type="ECO:0000256" key="1">
    <source>
        <dbReference type="SAM" id="Phobius"/>
    </source>
</evidence>
<dbReference type="Proteomes" id="UP000054691">
    <property type="component" value="Unassembled WGS sequence"/>
</dbReference>
<keyword evidence="4" id="KW-1185">Reference proteome</keyword>
<organism evidence="3 5">
    <name type="scientific">Legionella gratiana</name>
    <dbReference type="NCBI Taxonomy" id="45066"/>
    <lineage>
        <taxon>Bacteria</taxon>
        <taxon>Pseudomonadati</taxon>
        <taxon>Pseudomonadota</taxon>
        <taxon>Gammaproteobacteria</taxon>
        <taxon>Legionellales</taxon>
        <taxon>Legionellaceae</taxon>
        <taxon>Legionella</taxon>
    </lineage>
</organism>
<dbReference type="OrthoDB" id="5653240at2"/>
<dbReference type="EMBL" id="LNYE01000029">
    <property type="protein sequence ID" value="KTD06471.1"/>
    <property type="molecule type" value="Genomic_DNA"/>
</dbReference>
<gene>
    <name evidence="2" type="ORF">Lgra_3248</name>
    <name evidence="3" type="ORF">NCTC12388_02020</name>
</gene>
<keyword evidence="1" id="KW-0812">Transmembrane</keyword>
<dbReference type="AlphaFoldDB" id="A0A378JE77"/>
<feature type="transmembrane region" description="Helical" evidence="1">
    <location>
        <begin position="6"/>
        <end position="21"/>
    </location>
</feature>
<reference evidence="2 4" key="1">
    <citation type="submission" date="2015-11" db="EMBL/GenBank/DDBJ databases">
        <title>Genomic analysis of 38 Legionella species identifies large and diverse effector repertoires.</title>
        <authorList>
            <person name="Burstein D."/>
            <person name="Amaro F."/>
            <person name="Zusman T."/>
            <person name="Lifshitz Z."/>
            <person name="Cohen O."/>
            <person name="Gilbert J.A."/>
            <person name="Pupko T."/>
            <person name="Shuman H.A."/>
            <person name="Segal G."/>
        </authorList>
    </citation>
    <scope>NUCLEOTIDE SEQUENCE [LARGE SCALE GENOMIC DNA]</scope>
    <source>
        <strain evidence="2 4">Lyon 8420412</strain>
    </source>
</reference>
<sequence>MLTGAFIFFVITIIMAFYLYIGTNPTLLLIAKIFFYFSLAAFLILLITHFLNSAPPAPEENKNLPI</sequence>
<dbReference type="EMBL" id="UGOB01000001">
    <property type="protein sequence ID" value="STX45291.1"/>
    <property type="molecule type" value="Genomic_DNA"/>
</dbReference>
<evidence type="ECO:0000313" key="2">
    <source>
        <dbReference type="EMBL" id="KTD06471.1"/>
    </source>
</evidence>
<reference evidence="3 5" key="2">
    <citation type="submission" date="2018-06" db="EMBL/GenBank/DDBJ databases">
        <authorList>
            <consortium name="Pathogen Informatics"/>
            <person name="Doyle S."/>
        </authorList>
    </citation>
    <scope>NUCLEOTIDE SEQUENCE [LARGE SCALE GENOMIC DNA]</scope>
    <source>
        <strain evidence="3 5">NCTC12388</strain>
    </source>
</reference>
<dbReference type="Proteomes" id="UP000254476">
    <property type="component" value="Unassembled WGS sequence"/>
</dbReference>
<keyword evidence="1" id="KW-1133">Transmembrane helix</keyword>
<evidence type="ECO:0000313" key="3">
    <source>
        <dbReference type="EMBL" id="STX45291.1"/>
    </source>
</evidence>
<accession>A0A378JE77</accession>
<keyword evidence="1" id="KW-0472">Membrane</keyword>
<evidence type="ECO:0000313" key="5">
    <source>
        <dbReference type="Proteomes" id="UP000254476"/>
    </source>
</evidence>
<protein>
    <submittedName>
        <fullName evidence="3">Uncharacterized protein</fullName>
    </submittedName>
</protein>
<feature type="transmembrane region" description="Helical" evidence="1">
    <location>
        <begin position="33"/>
        <end position="51"/>
    </location>
</feature>